<dbReference type="EMBL" id="FRCY01000005">
    <property type="protein sequence ID" value="SHN01979.1"/>
    <property type="molecule type" value="Genomic_DNA"/>
</dbReference>
<evidence type="ECO:0000256" key="1">
    <source>
        <dbReference type="SAM" id="MobiDB-lite"/>
    </source>
</evidence>
<accession>A0A1M7NEB5</accession>
<keyword evidence="3" id="KW-1185">Reference proteome</keyword>
<sequence>MVNKTLSSQLFHFIFQSTSAQGARHWILTKKKKTGGATQTPPDVFSKVKHYSNNKS</sequence>
<dbReference type="AlphaFoldDB" id="A0A1M7NEB5"/>
<protein>
    <submittedName>
        <fullName evidence="2">Uncharacterized protein</fullName>
    </submittedName>
</protein>
<dbReference type="STRING" id="388280.SAMN04488057_105249"/>
<organism evidence="2 3">
    <name type="scientific">Cyclobacterium lianum</name>
    <dbReference type="NCBI Taxonomy" id="388280"/>
    <lineage>
        <taxon>Bacteria</taxon>
        <taxon>Pseudomonadati</taxon>
        <taxon>Bacteroidota</taxon>
        <taxon>Cytophagia</taxon>
        <taxon>Cytophagales</taxon>
        <taxon>Cyclobacteriaceae</taxon>
        <taxon>Cyclobacterium</taxon>
    </lineage>
</organism>
<proteinExistence type="predicted"/>
<evidence type="ECO:0000313" key="2">
    <source>
        <dbReference type="EMBL" id="SHN01979.1"/>
    </source>
</evidence>
<dbReference type="Proteomes" id="UP000184513">
    <property type="component" value="Unassembled WGS sequence"/>
</dbReference>
<evidence type="ECO:0000313" key="3">
    <source>
        <dbReference type="Proteomes" id="UP000184513"/>
    </source>
</evidence>
<gene>
    <name evidence="2" type="ORF">SAMN04488057_105249</name>
</gene>
<reference evidence="2 3" key="1">
    <citation type="submission" date="2016-11" db="EMBL/GenBank/DDBJ databases">
        <authorList>
            <person name="Jaros S."/>
            <person name="Januszkiewicz K."/>
            <person name="Wedrychowicz H."/>
        </authorList>
    </citation>
    <scope>NUCLEOTIDE SEQUENCE [LARGE SCALE GENOMIC DNA]</scope>
    <source>
        <strain evidence="2 3">CGMCC 1.6102</strain>
    </source>
</reference>
<feature type="compositionally biased region" description="Basic residues" evidence="1">
    <location>
        <begin position="47"/>
        <end position="56"/>
    </location>
</feature>
<feature type="region of interest" description="Disordered" evidence="1">
    <location>
        <begin position="32"/>
        <end position="56"/>
    </location>
</feature>
<name>A0A1M7NEB5_9BACT</name>